<keyword evidence="2" id="KW-0812">Transmembrane</keyword>
<gene>
    <name evidence="4" type="ORF">MHPYR_230049</name>
</gene>
<evidence type="ECO:0000256" key="2">
    <source>
        <dbReference type="SAM" id="Phobius"/>
    </source>
</evidence>
<evidence type="ECO:0000259" key="3">
    <source>
        <dbReference type="Pfam" id="PF13360"/>
    </source>
</evidence>
<organism evidence="4">
    <name type="scientific">uncultured Mycobacterium sp</name>
    <dbReference type="NCBI Taxonomy" id="171292"/>
    <lineage>
        <taxon>Bacteria</taxon>
        <taxon>Bacillati</taxon>
        <taxon>Actinomycetota</taxon>
        <taxon>Actinomycetes</taxon>
        <taxon>Mycobacteriales</taxon>
        <taxon>Mycobacteriaceae</taxon>
        <taxon>Mycobacterium</taxon>
        <taxon>environmental samples</taxon>
    </lineage>
</organism>
<evidence type="ECO:0000256" key="1">
    <source>
        <dbReference type="SAM" id="MobiDB-lite"/>
    </source>
</evidence>
<name>A0A1Y5PDS5_9MYCO</name>
<dbReference type="EMBL" id="FLQS01000016">
    <property type="protein sequence ID" value="SBS75479.1"/>
    <property type="molecule type" value="Genomic_DNA"/>
</dbReference>
<keyword evidence="2" id="KW-1133">Transmembrane helix</keyword>
<proteinExistence type="predicted"/>
<reference evidence="4" key="1">
    <citation type="submission" date="2016-03" db="EMBL/GenBank/DDBJ databases">
        <authorList>
            <person name="Ploux O."/>
        </authorList>
    </citation>
    <scope>NUCLEOTIDE SEQUENCE</scope>
    <source>
        <strain evidence="4">UC10</strain>
    </source>
</reference>
<dbReference type="SUPFAM" id="SSF50998">
    <property type="entry name" value="Quinoprotein alcohol dehydrogenase-like"/>
    <property type="match status" value="1"/>
</dbReference>
<dbReference type="AlphaFoldDB" id="A0A1Y5PDS5"/>
<dbReference type="Pfam" id="PF13360">
    <property type="entry name" value="PQQ_2"/>
    <property type="match status" value="1"/>
</dbReference>
<dbReference type="InterPro" id="IPR002372">
    <property type="entry name" value="PQQ_rpt_dom"/>
</dbReference>
<keyword evidence="2" id="KW-0472">Membrane</keyword>
<sequence>MAAVFNPPPTWPLEPGFTPTADWMPDPFWPSAPTGWQFWVDEVPSPNTQNPYHPTYSAPLRVSSEAPAGPSLSTPSRRRATVIVGAVALVMAVVATVTGIVAWKHHDGSPPLWPENMLAGTFPTAPTAAWTVSTSTLLSDKVGQVATPVFGAAFYGSPGAIVVGDHVVIHVVRKNHSSQDENAELVSLSLVDGHKEWSIPAQVNDGCARNLLGDRLVCQRTGKNGQQGQLQFIDVGTGDVDSTVASRASILASDGTSLYTAFYNQDVTGLTVSKGTAENPASAWTKTVPNEVCQAYGDGDGQDLHVAHGVLWGYLGGAEIALRADNGSPLFDHEVVNVRTREPDTIIATRCRPGTDFDGWPTEVATLSGHQLFTSPVPLPREDLSVFTGGPPPLITARGDALDPTTGNTLWRLPGRTSSGAGWVIGNIGAVSDGNGMAAYNMASGDRLWHSGEILHSNAVTDGERAVISTGYGGIAAISLADGSRTWEVGIAVGEGVVIYATSRGVLAVGTSGVSLLRPTGPAASVPAFGTTPTDKSGGAPLATKCGRPAHFEPQAIRAQSGALVITMKIVAHCPGGDVLSSPQTRLSVTSDGENVASGTFDLAAQPIAIPAGSGVDGSPSISHDFVFPAGTFWRIPVSLNAIPEGGASQTGPTDLGVNTLVVDCQQDGPSGSTKAPNGSAGSRSSTATGPATPSSGNNETASFDALRALANADRPFVSANLTDRWVPQLSSKRPGLVADGIVWDNAATLREHLDLRLRYPEVRLLYSGDWSTFSAPDFWVTIAGVTFLDSDSALGWCRDHGFDREHCYAKLVSTSHPVDGTTAFNP</sequence>
<accession>A0A1Y5PDS5</accession>
<feature type="region of interest" description="Disordered" evidence="1">
    <location>
        <begin position="664"/>
        <end position="701"/>
    </location>
</feature>
<feature type="compositionally biased region" description="Low complexity" evidence="1">
    <location>
        <begin position="679"/>
        <end position="697"/>
    </location>
</feature>
<feature type="compositionally biased region" description="Polar residues" evidence="1">
    <location>
        <begin position="668"/>
        <end position="677"/>
    </location>
</feature>
<protein>
    <submittedName>
        <fullName evidence="4">Putative Pyrrolo-quinoline quinone</fullName>
    </submittedName>
</protein>
<feature type="transmembrane region" description="Helical" evidence="2">
    <location>
        <begin position="80"/>
        <end position="103"/>
    </location>
</feature>
<feature type="domain" description="Pyrrolo-quinoline quinone repeat" evidence="3">
    <location>
        <begin position="401"/>
        <end position="492"/>
    </location>
</feature>
<evidence type="ECO:0000313" key="4">
    <source>
        <dbReference type="EMBL" id="SBS75479.1"/>
    </source>
</evidence>
<dbReference type="Gene3D" id="2.130.10.10">
    <property type="entry name" value="YVTN repeat-like/Quinoprotein amine dehydrogenase"/>
    <property type="match status" value="1"/>
</dbReference>
<dbReference type="InterPro" id="IPR015943">
    <property type="entry name" value="WD40/YVTN_repeat-like_dom_sf"/>
</dbReference>
<dbReference type="InterPro" id="IPR011047">
    <property type="entry name" value="Quinoprotein_ADH-like_sf"/>
</dbReference>